<dbReference type="InterPro" id="IPR002347">
    <property type="entry name" value="SDR_fam"/>
</dbReference>
<dbReference type="InterPro" id="IPR036291">
    <property type="entry name" value="NAD(P)-bd_dom_sf"/>
</dbReference>
<name>A0AAV9XSD4_9PEZI</name>
<sequence length="377" mass="42134">MEYQKKMSVLRRTKMKAAININSIKALVVKVLFARLLPHQKLEHQDLTGKNAIVTGSNTGLGKEMARHLAEMNATVYLACRNMEKAEAAKQDILKSVPKATIHIVQLDTSTLENCARFCDTWDKDGKTVDILMHNAGVGGPPDADHVYGPDGYEHMYMTNFLSNVLITHRLEKYFAPNARVVMTASPGCYVGGFTPRFAKQSVKNEMEVGFHYVKGQLPTNSILYCQSKLSQLCFAKALNKKWRLEGKDYVAHAFNPGYAASDFFQTETVKTSKRSVDPIWWLLTAGFNLALPSREGCKTGVMCAVTPSKKVASNGGRLFDRMKPNTSIVDMYGDQMFEDLWNRWCVDSGISWSYLTDELHSEGSVDEISTAATMEK</sequence>
<comment type="similarity">
    <text evidence="1">Belongs to the short-chain dehydrogenases/reductases (SDR) family.</text>
</comment>
<evidence type="ECO:0000256" key="1">
    <source>
        <dbReference type="ARBA" id="ARBA00006484"/>
    </source>
</evidence>
<comment type="caution">
    <text evidence="3">The sequence shown here is derived from an EMBL/GenBank/DDBJ whole genome shotgun (WGS) entry which is preliminary data.</text>
</comment>
<gene>
    <name evidence="3" type="ORF">TWF694_001190</name>
</gene>
<dbReference type="GO" id="GO:0016491">
    <property type="term" value="F:oxidoreductase activity"/>
    <property type="evidence" value="ECO:0007669"/>
    <property type="project" value="UniProtKB-KW"/>
</dbReference>
<evidence type="ECO:0000313" key="4">
    <source>
        <dbReference type="Proteomes" id="UP001365542"/>
    </source>
</evidence>
<dbReference type="PANTHER" id="PTHR24320">
    <property type="entry name" value="RETINOL DEHYDROGENASE"/>
    <property type="match status" value="1"/>
</dbReference>
<dbReference type="EMBL" id="JAVHJO010000001">
    <property type="protein sequence ID" value="KAK6544496.1"/>
    <property type="molecule type" value="Genomic_DNA"/>
</dbReference>
<evidence type="ECO:0000313" key="3">
    <source>
        <dbReference type="EMBL" id="KAK6544496.1"/>
    </source>
</evidence>
<dbReference type="SUPFAM" id="SSF51735">
    <property type="entry name" value="NAD(P)-binding Rossmann-fold domains"/>
    <property type="match status" value="1"/>
</dbReference>
<dbReference type="PANTHER" id="PTHR24320:SF152">
    <property type="entry name" value="SHORT-CHAIN DEHYDROGENASE_REDUCTASE FAMILY PROTEIN"/>
    <property type="match status" value="1"/>
</dbReference>
<keyword evidence="4" id="KW-1185">Reference proteome</keyword>
<dbReference type="AlphaFoldDB" id="A0AAV9XSD4"/>
<dbReference type="PRINTS" id="PR00081">
    <property type="entry name" value="GDHRDH"/>
</dbReference>
<dbReference type="Proteomes" id="UP001365542">
    <property type="component" value="Unassembled WGS sequence"/>
</dbReference>
<proteinExistence type="inferred from homology"/>
<organism evidence="3 4">
    <name type="scientific">Orbilia ellipsospora</name>
    <dbReference type="NCBI Taxonomy" id="2528407"/>
    <lineage>
        <taxon>Eukaryota</taxon>
        <taxon>Fungi</taxon>
        <taxon>Dikarya</taxon>
        <taxon>Ascomycota</taxon>
        <taxon>Pezizomycotina</taxon>
        <taxon>Orbiliomycetes</taxon>
        <taxon>Orbiliales</taxon>
        <taxon>Orbiliaceae</taxon>
        <taxon>Orbilia</taxon>
    </lineage>
</organism>
<dbReference type="Pfam" id="PF00106">
    <property type="entry name" value="adh_short"/>
    <property type="match status" value="1"/>
</dbReference>
<evidence type="ECO:0008006" key="5">
    <source>
        <dbReference type="Google" id="ProtNLM"/>
    </source>
</evidence>
<keyword evidence="2" id="KW-0560">Oxidoreductase</keyword>
<reference evidence="3 4" key="1">
    <citation type="submission" date="2019-10" db="EMBL/GenBank/DDBJ databases">
        <authorList>
            <person name="Palmer J.M."/>
        </authorList>
    </citation>
    <scope>NUCLEOTIDE SEQUENCE [LARGE SCALE GENOMIC DNA]</scope>
    <source>
        <strain evidence="3 4">TWF694</strain>
    </source>
</reference>
<accession>A0AAV9XSD4</accession>
<protein>
    <recommendedName>
        <fullName evidence="5">Short-chain dehydrogenase</fullName>
    </recommendedName>
</protein>
<evidence type="ECO:0000256" key="2">
    <source>
        <dbReference type="ARBA" id="ARBA00023002"/>
    </source>
</evidence>
<dbReference type="Gene3D" id="3.40.50.720">
    <property type="entry name" value="NAD(P)-binding Rossmann-like Domain"/>
    <property type="match status" value="1"/>
</dbReference>